<dbReference type="InterPro" id="IPR038695">
    <property type="entry name" value="Saro_0823-like_sf"/>
</dbReference>
<reference evidence="1 2" key="1">
    <citation type="submission" date="2018-06" db="EMBL/GenBank/DDBJ databases">
        <title>Extensive metabolic versatility and redundancy in microbially diverse, dynamic hydrothermal sediments.</title>
        <authorList>
            <person name="Dombrowski N."/>
            <person name="Teske A."/>
            <person name="Baker B.J."/>
        </authorList>
    </citation>
    <scope>NUCLEOTIDE SEQUENCE [LARGE SCALE GENOMIC DNA]</scope>
    <source>
        <strain evidence="1">B51_G17</strain>
    </source>
</reference>
<dbReference type="InterPro" id="IPR003795">
    <property type="entry name" value="DUF192"/>
</dbReference>
<proteinExistence type="predicted"/>
<dbReference type="PANTHER" id="PTHR37953">
    <property type="entry name" value="UPF0127 PROTEIN MJ1496"/>
    <property type="match status" value="1"/>
</dbReference>
<gene>
    <name evidence="1" type="ORF">DRO04_02915</name>
</gene>
<dbReference type="Gene3D" id="2.60.120.1140">
    <property type="entry name" value="Protein of unknown function DUF192"/>
    <property type="match status" value="1"/>
</dbReference>
<sequence length="117" mass="13855">MSLFVEGKEIVEKVKFADTFFKRFIGLMFKRNIDCALVFVLPIESKVNAALHSMFMFEPIDVLFLNSKKEVVDTTTLFPWRFYMPKRKAKYVVEMPQGIIEKFNIRIGQKVDWDKHL</sequence>
<evidence type="ECO:0000313" key="2">
    <source>
        <dbReference type="Proteomes" id="UP000278031"/>
    </source>
</evidence>
<dbReference type="Pfam" id="PF02643">
    <property type="entry name" value="DUF192"/>
    <property type="match status" value="1"/>
</dbReference>
<dbReference type="NCBIfam" id="NF002996">
    <property type="entry name" value="PRK03760.1"/>
    <property type="match status" value="1"/>
</dbReference>
<dbReference type="AlphaFoldDB" id="A0A497JFV1"/>
<accession>A0A497JFV1</accession>
<protein>
    <submittedName>
        <fullName evidence="1">DUF192 domain-containing protein</fullName>
    </submittedName>
</protein>
<dbReference type="Proteomes" id="UP000278031">
    <property type="component" value="Unassembled WGS sequence"/>
</dbReference>
<comment type="caution">
    <text evidence="1">The sequence shown here is derived from an EMBL/GenBank/DDBJ whole genome shotgun (WGS) entry which is preliminary data.</text>
</comment>
<name>A0A497JFV1_9ARCH</name>
<dbReference type="PANTHER" id="PTHR37953:SF1">
    <property type="entry name" value="UPF0127 PROTEIN MJ1496"/>
    <property type="match status" value="1"/>
</dbReference>
<organism evidence="1 2">
    <name type="scientific">Candidatus Iainarchaeum sp</name>
    <dbReference type="NCBI Taxonomy" id="3101447"/>
    <lineage>
        <taxon>Archaea</taxon>
        <taxon>Candidatus Iainarchaeota</taxon>
        <taxon>Candidatus Iainarchaeia</taxon>
        <taxon>Candidatus Iainarchaeales</taxon>
        <taxon>Candidatus Iainarchaeaceae</taxon>
        <taxon>Candidatus Iainarchaeum</taxon>
    </lineage>
</organism>
<evidence type="ECO:0000313" key="1">
    <source>
        <dbReference type="EMBL" id="RLG69764.1"/>
    </source>
</evidence>
<dbReference type="EMBL" id="QMWP01000110">
    <property type="protein sequence ID" value="RLG69764.1"/>
    <property type="molecule type" value="Genomic_DNA"/>
</dbReference>